<keyword evidence="1" id="KW-0175">Coiled coil</keyword>
<feature type="coiled-coil region" evidence="1">
    <location>
        <begin position="112"/>
        <end position="139"/>
    </location>
</feature>
<dbReference type="EMBL" id="AM114193">
    <property type="protein sequence ID" value="CAJ35546.1"/>
    <property type="molecule type" value="Genomic_DNA"/>
</dbReference>
<protein>
    <recommendedName>
        <fullName evidence="4">PspA/IM30 family protein</fullName>
    </recommendedName>
</protein>
<dbReference type="KEGG" id="rci:RCIX27"/>
<name>Q0W7U7_METAR</name>
<evidence type="ECO:0008006" key="4">
    <source>
        <dbReference type="Google" id="ProtNLM"/>
    </source>
</evidence>
<evidence type="ECO:0000256" key="1">
    <source>
        <dbReference type="SAM" id="Coils"/>
    </source>
</evidence>
<organism evidence="2 3">
    <name type="scientific">Methanocella arvoryzae (strain DSM 22066 / NBRC 105507 / MRE50)</name>
    <dbReference type="NCBI Taxonomy" id="351160"/>
    <lineage>
        <taxon>Archaea</taxon>
        <taxon>Methanobacteriati</taxon>
        <taxon>Methanobacteriota</taxon>
        <taxon>Stenosarchaea group</taxon>
        <taxon>Methanomicrobia</taxon>
        <taxon>Methanocellales</taxon>
        <taxon>Methanocellaceae</taxon>
        <taxon>Methanocella</taxon>
    </lineage>
</organism>
<dbReference type="STRING" id="351160.RCIX27"/>
<keyword evidence="3" id="KW-1185">Reference proteome</keyword>
<dbReference type="RefSeq" id="WP_012036948.1">
    <property type="nucleotide sequence ID" value="NC_009464.1"/>
</dbReference>
<evidence type="ECO:0000313" key="3">
    <source>
        <dbReference type="Proteomes" id="UP000000663"/>
    </source>
</evidence>
<accession>Q0W7U7</accession>
<reference evidence="2 3" key="1">
    <citation type="journal article" date="2006" name="Science">
        <title>Genome of rice cluster I archaea -- the key methane producers in the rice rhizosphere.</title>
        <authorList>
            <person name="Erkel C."/>
            <person name="Kube M."/>
            <person name="Reinhardt R."/>
            <person name="Liesack W."/>
        </authorList>
    </citation>
    <scope>NUCLEOTIDE SEQUENCE [LARGE SCALE GENOMIC DNA]</scope>
    <source>
        <strain evidence="3">DSM 22066 / NBRC 105507 / MRE50</strain>
    </source>
</reference>
<dbReference type="eggNOG" id="arCOG04782">
    <property type="taxonomic scope" value="Archaea"/>
</dbReference>
<sequence>MGLFSRLTASIRARSKRWTAGQTDTQDYSVQSYETLRAEVKEAVESEESLKAEMLVQASRLNQCLHRQDELAADAVREGQDKKAAGLIYRRLLMSRQIGLLRSKIDAITAERVRLDRLLSRLKLKIQAFRDERKSLETRHLPHDVASIRMREAMAGMGEELTSVRYAIDRAKAKATEARISCETARRLAAGYALPAGDVDIPDQDMEPVASALKRLKAEMKYYDRPHPQR</sequence>
<dbReference type="GeneID" id="5145617"/>
<dbReference type="Proteomes" id="UP000000663">
    <property type="component" value="Chromosome"/>
</dbReference>
<evidence type="ECO:0000313" key="2">
    <source>
        <dbReference type="EMBL" id="CAJ35546.1"/>
    </source>
</evidence>
<proteinExistence type="predicted"/>
<gene>
    <name evidence="2" type="ORF">RCIX27</name>
</gene>
<dbReference type="AlphaFoldDB" id="Q0W7U7"/>